<keyword evidence="5 11" id="KW-0479">Metal-binding</keyword>
<keyword evidence="3" id="KW-0285">Flavoprotein</keyword>
<dbReference type="Proteomes" id="UP000732298">
    <property type="component" value="Unassembled WGS sequence"/>
</dbReference>
<gene>
    <name evidence="13" type="ORF">HY544_03780</name>
</gene>
<proteinExistence type="inferred from homology"/>
<dbReference type="PANTHER" id="PTHR43513:SF3">
    <property type="entry name" value="DIHYDROOROTATE DEHYDROGENASE B (NAD(+)), ELECTRON TRANSFER SUBUNIT-RELATED"/>
    <property type="match status" value="1"/>
</dbReference>
<dbReference type="GO" id="GO:0006221">
    <property type="term" value="P:pyrimidine nucleotide biosynthetic process"/>
    <property type="evidence" value="ECO:0007669"/>
    <property type="project" value="InterPro"/>
</dbReference>
<dbReference type="InterPro" id="IPR037117">
    <property type="entry name" value="Dihydroorotate_DH_ele_sf"/>
</dbReference>
<evidence type="ECO:0000256" key="9">
    <source>
        <dbReference type="ARBA" id="ARBA00023014"/>
    </source>
</evidence>
<dbReference type="InterPro" id="IPR001433">
    <property type="entry name" value="OxRdtase_FAD/NAD-bd"/>
</dbReference>
<protein>
    <submittedName>
        <fullName evidence="13">Dihydroorotate dehydrogenase electron transfer subunit</fullName>
    </submittedName>
</protein>
<keyword evidence="9 11" id="KW-0411">Iron-sulfur</keyword>
<keyword evidence="6" id="KW-0274">FAD</keyword>
<evidence type="ECO:0000256" key="5">
    <source>
        <dbReference type="ARBA" id="ARBA00022723"/>
    </source>
</evidence>
<dbReference type="InterPro" id="IPR012165">
    <property type="entry name" value="Cyt_c3_hydrogenase_gsu"/>
</dbReference>
<dbReference type="Gene3D" id="2.40.30.10">
    <property type="entry name" value="Translation factors"/>
    <property type="match status" value="1"/>
</dbReference>
<dbReference type="InterPro" id="IPR019480">
    <property type="entry name" value="Dihydroorotate_DH_Fe-S-bd"/>
</dbReference>
<keyword evidence="8 11" id="KW-0408">Iron</keyword>
<evidence type="ECO:0000256" key="11">
    <source>
        <dbReference type="PIRSR" id="PIRSR006816-2"/>
    </source>
</evidence>
<dbReference type="InterPro" id="IPR017927">
    <property type="entry name" value="FAD-bd_FR_type"/>
</dbReference>
<evidence type="ECO:0000256" key="4">
    <source>
        <dbReference type="ARBA" id="ARBA00022714"/>
    </source>
</evidence>
<dbReference type="Pfam" id="PF10418">
    <property type="entry name" value="DHODB_Fe-S_bind"/>
    <property type="match status" value="1"/>
</dbReference>
<dbReference type="InterPro" id="IPR050353">
    <property type="entry name" value="PyrK_electron_transfer"/>
</dbReference>
<dbReference type="AlphaFoldDB" id="A0A8T3YLQ2"/>
<feature type="domain" description="FAD-binding FR-type" evidence="12">
    <location>
        <begin position="36"/>
        <end position="126"/>
    </location>
</feature>
<evidence type="ECO:0000313" key="13">
    <source>
        <dbReference type="EMBL" id="MBI4210597.1"/>
    </source>
</evidence>
<comment type="similarity">
    <text evidence="1">Belongs to the PyrK family.</text>
</comment>
<feature type="binding site" evidence="11">
    <location>
        <position position="246"/>
    </location>
    <ligand>
        <name>[2Fe-2S] cluster</name>
        <dbReference type="ChEBI" id="CHEBI:190135"/>
    </ligand>
</feature>
<evidence type="ECO:0000256" key="7">
    <source>
        <dbReference type="ARBA" id="ARBA00022982"/>
    </source>
</evidence>
<dbReference type="NCBIfam" id="NF000796">
    <property type="entry name" value="PRK00054.1-1"/>
    <property type="match status" value="1"/>
</dbReference>
<dbReference type="GO" id="GO:0050660">
    <property type="term" value="F:flavin adenine dinucleotide binding"/>
    <property type="evidence" value="ECO:0007669"/>
    <property type="project" value="InterPro"/>
</dbReference>
<keyword evidence="7" id="KW-0249">Electron transport</keyword>
<dbReference type="GO" id="GO:0016491">
    <property type="term" value="F:oxidoreductase activity"/>
    <property type="evidence" value="ECO:0007669"/>
    <property type="project" value="InterPro"/>
</dbReference>
<organism evidence="13 14">
    <name type="scientific">Candidatus Iainarchaeum sp</name>
    <dbReference type="NCBI Taxonomy" id="3101447"/>
    <lineage>
        <taxon>Archaea</taxon>
        <taxon>Candidatus Iainarchaeota</taxon>
        <taxon>Candidatus Iainarchaeia</taxon>
        <taxon>Candidatus Iainarchaeales</taxon>
        <taxon>Candidatus Iainarchaeaceae</taxon>
        <taxon>Candidatus Iainarchaeum</taxon>
    </lineage>
</organism>
<evidence type="ECO:0000259" key="12">
    <source>
        <dbReference type="PROSITE" id="PS51384"/>
    </source>
</evidence>
<dbReference type="SUPFAM" id="SSF52343">
    <property type="entry name" value="Ferredoxin reductase-like, C-terminal NADP-linked domain"/>
    <property type="match status" value="1"/>
</dbReference>
<dbReference type="InterPro" id="IPR039261">
    <property type="entry name" value="FNR_nucleotide-bd"/>
</dbReference>
<dbReference type="SUPFAM" id="SSF63380">
    <property type="entry name" value="Riboflavin synthase domain-like"/>
    <property type="match status" value="1"/>
</dbReference>
<reference evidence="13" key="1">
    <citation type="submission" date="2020-07" db="EMBL/GenBank/DDBJ databases">
        <title>Huge and variable diversity of episymbiotic CPR bacteria and DPANN archaea in groundwater ecosystems.</title>
        <authorList>
            <person name="He C.Y."/>
            <person name="Keren R."/>
            <person name="Whittaker M."/>
            <person name="Farag I.F."/>
            <person name="Doudna J."/>
            <person name="Cate J.H.D."/>
            <person name="Banfield J.F."/>
        </authorList>
    </citation>
    <scope>NUCLEOTIDE SEQUENCE</scope>
    <source>
        <strain evidence="13">NC_groundwater_1296_Ag_S-0.2um_52_80</strain>
    </source>
</reference>
<dbReference type="GO" id="GO:0046872">
    <property type="term" value="F:metal ion binding"/>
    <property type="evidence" value="ECO:0007669"/>
    <property type="project" value="UniProtKB-KW"/>
</dbReference>
<evidence type="ECO:0000256" key="1">
    <source>
        <dbReference type="ARBA" id="ARBA00006422"/>
    </source>
</evidence>
<dbReference type="InterPro" id="IPR017938">
    <property type="entry name" value="Riboflavin_synthase-like_b-brl"/>
</dbReference>
<dbReference type="PROSITE" id="PS51384">
    <property type="entry name" value="FAD_FR"/>
    <property type="match status" value="1"/>
</dbReference>
<comment type="cofactor">
    <cofactor evidence="10">
        <name>[2Fe-2S] cluster</name>
        <dbReference type="ChEBI" id="CHEBI:190135"/>
    </cofactor>
</comment>
<dbReference type="EMBL" id="JACQPB010000038">
    <property type="protein sequence ID" value="MBI4210597.1"/>
    <property type="molecule type" value="Genomic_DNA"/>
</dbReference>
<evidence type="ECO:0000256" key="10">
    <source>
        <dbReference type="ARBA" id="ARBA00034078"/>
    </source>
</evidence>
<dbReference type="Gene3D" id="3.40.50.80">
    <property type="entry name" value="Nucleotide-binding domain of ferredoxin-NADP reductase (FNR) module"/>
    <property type="match status" value="1"/>
</dbReference>
<dbReference type="Gene3D" id="2.10.240.10">
    <property type="entry name" value="Dihydroorotate dehydrogenase, electron transfer subunit"/>
    <property type="match status" value="1"/>
</dbReference>
<dbReference type="GO" id="GO:0051537">
    <property type="term" value="F:2 iron, 2 sulfur cluster binding"/>
    <property type="evidence" value="ECO:0007669"/>
    <property type="project" value="UniProtKB-KW"/>
</dbReference>
<evidence type="ECO:0000313" key="14">
    <source>
        <dbReference type="Proteomes" id="UP000732298"/>
    </source>
</evidence>
<evidence type="ECO:0000256" key="6">
    <source>
        <dbReference type="ARBA" id="ARBA00022827"/>
    </source>
</evidence>
<feature type="binding site" evidence="11">
    <location>
        <position position="254"/>
    </location>
    <ligand>
        <name>[2Fe-2S] cluster</name>
        <dbReference type="ChEBI" id="CHEBI:190135"/>
    </ligand>
</feature>
<comment type="caution">
    <text evidence="13">The sequence shown here is derived from an EMBL/GenBank/DDBJ whole genome shotgun (WGS) entry which is preliminary data.</text>
</comment>
<keyword evidence="4 11" id="KW-0001">2Fe-2S</keyword>
<evidence type="ECO:0000256" key="3">
    <source>
        <dbReference type="ARBA" id="ARBA00022630"/>
    </source>
</evidence>
<dbReference type="PIRSF" id="PIRSF006816">
    <property type="entry name" value="Cyc3_hyd_g"/>
    <property type="match status" value="1"/>
</dbReference>
<dbReference type="Pfam" id="PF00175">
    <property type="entry name" value="NAD_binding_1"/>
    <property type="match status" value="1"/>
</dbReference>
<evidence type="ECO:0000256" key="8">
    <source>
        <dbReference type="ARBA" id="ARBA00023004"/>
    </source>
</evidence>
<comment type="cofactor">
    <cofactor evidence="11">
        <name>[2Fe-2S] cluster</name>
        <dbReference type="ChEBI" id="CHEBI:190135"/>
    </cofactor>
    <text evidence="11">Binds 1 [2Fe-2S] cluster per subunit.</text>
</comment>
<sequence>MKGKKSGSKAKKTRGHGEGCSGCCTPAETGCWPSLTKMRMVKIAKVREEFPGNKTFFMEEEMRFEPGQFAMVWLPGVDEKPIALIPWGRKYCLNIEGKGGATARMVELKEGSMLGIRGPYGRPFTTSGVKKAAIVAGGVGIDSIVLLAQRLHENRCRTETILGGRTKERIIFEKELKKYGNVYITTDDGSHGEKGYNVQVLERLLQKGKYDIVYACGPEIMTVKALETARKHNCRFEGSLERYMKCGIGICGECVVDDMLVCRDGPVFSGEELSRMKEFGRAAYLKSGRRVTLKEYYEWRG</sequence>
<name>A0A8T3YLQ2_9ARCH</name>
<dbReference type="PRINTS" id="PR00409">
    <property type="entry name" value="PHDIOXRDTASE"/>
</dbReference>
<evidence type="ECO:0000256" key="2">
    <source>
        <dbReference type="ARBA" id="ARBA00022448"/>
    </source>
</evidence>
<feature type="binding site" evidence="11">
    <location>
        <position position="251"/>
    </location>
    <ligand>
        <name>[2Fe-2S] cluster</name>
        <dbReference type="ChEBI" id="CHEBI:190135"/>
    </ligand>
</feature>
<keyword evidence="2" id="KW-0813">Transport</keyword>
<accession>A0A8T3YLQ2</accession>
<feature type="binding site" evidence="11">
    <location>
        <position position="262"/>
    </location>
    <ligand>
        <name>[2Fe-2S] cluster</name>
        <dbReference type="ChEBI" id="CHEBI:190135"/>
    </ligand>
</feature>
<dbReference type="PANTHER" id="PTHR43513">
    <property type="entry name" value="DIHYDROOROTATE DEHYDROGENASE B (NAD(+)), ELECTRON TRANSFER SUBUNIT"/>
    <property type="match status" value="1"/>
</dbReference>